<evidence type="ECO:0000313" key="2">
    <source>
        <dbReference type="Proteomes" id="UP000293045"/>
    </source>
</evidence>
<proteinExistence type="predicted"/>
<dbReference type="Proteomes" id="UP000293045">
    <property type="component" value="Unassembled WGS sequence"/>
</dbReference>
<gene>
    <name evidence="1" type="ORF">CWI39_0004p0010</name>
</gene>
<dbReference type="EMBL" id="PIXR01000004">
    <property type="protein sequence ID" value="TBU10001.1"/>
    <property type="molecule type" value="Genomic_DNA"/>
</dbReference>
<name>A0A4Q9LQV9_9MICR</name>
<comment type="caution">
    <text evidence="1">The sequence shown here is derived from an EMBL/GenBank/DDBJ whole genome shotgun (WGS) entry which is preliminary data.</text>
</comment>
<dbReference type="AlphaFoldDB" id="A0A4Q9LQV9"/>
<evidence type="ECO:0000313" key="1">
    <source>
        <dbReference type="EMBL" id="TBU10001.1"/>
    </source>
</evidence>
<dbReference type="VEuPathDB" id="MicrosporidiaDB:CWI36_0005p0030"/>
<reference evidence="1 2" key="1">
    <citation type="submission" date="2017-12" db="EMBL/GenBank/DDBJ databases">
        <authorList>
            <person name="Pombert J.-F."/>
            <person name="Haag K.L."/>
            <person name="Ebert D."/>
        </authorList>
    </citation>
    <scope>NUCLEOTIDE SEQUENCE [LARGE SCALE GENOMIC DNA]</scope>
    <source>
        <strain evidence="1">IL-BN-2</strain>
    </source>
</reference>
<sequence>MDFRRSVIPSEKSINFIFKTSHANKTFLFMMCAKGVKVSVELFMDTNFTEYIERSQ</sequence>
<organism evidence="1 2">
    <name type="scientific">Hamiltosporidium magnivora</name>
    <dbReference type="NCBI Taxonomy" id="148818"/>
    <lineage>
        <taxon>Eukaryota</taxon>
        <taxon>Fungi</taxon>
        <taxon>Fungi incertae sedis</taxon>
        <taxon>Microsporidia</taxon>
        <taxon>Dubosqiidae</taxon>
        <taxon>Hamiltosporidium</taxon>
    </lineage>
</organism>
<accession>A0A4Q9LQV9</accession>
<protein>
    <submittedName>
        <fullName evidence="1">Uncharacterized protein</fullName>
    </submittedName>
</protein>
<dbReference type="VEuPathDB" id="MicrosporidiaDB:CWI39_0004p0010"/>